<feature type="region of interest" description="Disordered" evidence="5">
    <location>
        <begin position="1"/>
        <end position="52"/>
    </location>
</feature>
<dbReference type="SUPFAM" id="SSF101941">
    <property type="entry name" value="NAC domain"/>
    <property type="match status" value="1"/>
</dbReference>
<dbReference type="PANTHER" id="PTHR31719:SF179">
    <property type="entry name" value="OS08G0148400 PROTEIN"/>
    <property type="match status" value="1"/>
</dbReference>
<feature type="compositionally biased region" description="Polar residues" evidence="5">
    <location>
        <begin position="12"/>
        <end position="42"/>
    </location>
</feature>
<evidence type="ECO:0000256" key="5">
    <source>
        <dbReference type="SAM" id="MobiDB-lite"/>
    </source>
</evidence>
<dbReference type="PANTHER" id="PTHR31719">
    <property type="entry name" value="NAC TRANSCRIPTION FACTOR 56"/>
    <property type="match status" value="1"/>
</dbReference>
<feature type="compositionally biased region" description="Basic and acidic residues" evidence="5">
    <location>
        <begin position="575"/>
        <end position="584"/>
    </location>
</feature>
<evidence type="ECO:0000256" key="2">
    <source>
        <dbReference type="ARBA" id="ARBA00023125"/>
    </source>
</evidence>
<dbReference type="AlphaFoldDB" id="A0A2N9EY22"/>
<dbReference type="EMBL" id="OIVN01000411">
    <property type="protein sequence ID" value="SPC79752.1"/>
    <property type="molecule type" value="Genomic_DNA"/>
</dbReference>
<keyword evidence="2" id="KW-0238">DNA-binding</keyword>
<dbReference type="InterPro" id="IPR036093">
    <property type="entry name" value="NAC_dom_sf"/>
</dbReference>
<reference evidence="7" key="1">
    <citation type="submission" date="2018-02" db="EMBL/GenBank/DDBJ databases">
        <authorList>
            <person name="Cohen D.B."/>
            <person name="Kent A.D."/>
        </authorList>
    </citation>
    <scope>NUCLEOTIDE SEQUENCE</scope>
</reference>
<feature type="domain" description="NAC" evidence="6">
    <location>
        <begin position="56"/>
        <end position="209"/>
    </location>
</feature>
<organism evidence="7">
    <name type="scientific">Fagus sylvatica</name>
    <name type="common">Beechnut</name>
    <dbReference type="NCBI Taxonomy" id="28930"/>
    <lineage>
        <taxon>Eukaryota</taxon>
        <taxon>Viridiplantae</taxon>
        <taxon>Streptophyta</taxon>
        <taxon>Embryophyta</taxon>
        <taxon>Tracheophyta</taxon>
        <taxon>Spermatophyta</taxon>
        <taxon>Magnoliopsida</taxon>
        <taxon>eudicotyledons</taxon>
        <taxon>Gunneridae</taxon>
        <taxon>Pentapetalae</taxon>
        <taxon>rosids</taxon>
        <taxon>fabids</taxon>
        <taxon>Fagales</taxon>
        <taxon>Fagaceae</taxon>
        <taxon>Fagus</taxon>
    </lineage>
</organism>
<accession>A0A2N9EY22</accession>
<dbReference type="GO" id="GO:0003677">
    <property type="term" value="F:DNA binding"/>
    <property type="evidence" value="ECO:0007669"/>
    <property type="project" value="UniProtKB-KW"/>
</dbReference>
<evidence type="ECO:0000256" key="3">
    <source>
        <dbReference type="ARBA" id="ARBA00023163"/>
    </source>
</evidence>
<evidence type="ECO:0000313" key="7">
    <source>
        <dbReference type="EMBL" id="SPC79752.1"/>
    </source>
</evidence>
<gene>
    <name evidence="7" type="ORF">FSB_LOCUS7634</name>
</gene>
<feature type="compositionally biased region" description="Basic and acidic residues" evidence="5">
    <location>
        <begin position="43"/>
        <end position="52"/>
    </location>
</feature>
<evidence type="ECO:0000256" key="4">
    <source>
        <dbReference type="ARBA" id="ARBA00023242"/>
    </source>
</evidence>
<keyword evidence="4" id="KW-0539">Nucleus</keyword>
<protein>
    <recommendedName>
        <fullName evidence="6">NAC domain-containing protein</fullName>
    </recommendedName>
</protein>
<keyword evidence="3" id="KW-0804">Transcription</keyword>
<feature type="region of interest" description="Disordered" evidence="5">
    <location>
        <begin position="562"/>
        <end position="584"/>
    </location>
</feature>
<dbReference type="InterPro" id="IPR003441">
    <property type="entry name" value="NAC-dom"/>
</dbReference>
<sequence length="584" mass="65119">MKNHNNHEESKSSFLASGTTTTQVENPNISPGNNKSSVPQSPSEKDLINVNDDKTFPPGYRFCPTDYELVMNYLKLKVLNVPLPWNKMVDVKLYSECPEILTENFPQNDENEWYFFTPRARKYRNGNRPNRTAGDGYWKATGADMAIISDEEVVVGFRKTLVFYRGKPPKGDKTNWIMHEYRVNDPPLDKSSDDDMRLDKWVLCRIYKKVEGKSSKTQNEDEAGSKPLPNDDKKMPKELVDPSNAYTNLSYQQNGHALANMVSNINESLFIQFQEANGNYGTTPQFQAAKGNYGTNPQFQAAANVPSSQGNYGTNPQFQAAANGNYGANPQFQGANPQFQAAANCNYGTTPQFQAANGNYGTNPQFQAAANSNYGANPKFQGANPQFQAAANGNYGTNPQFQSANLQFQASANGNYGTNLQFQAVNPQFQAAANDNYGTNPQFQTTNPQFQATNGNYETTPQFQASNFGTTPKMVQRFFRSLLSPSDNYGTSIQNVELPSYMPSVYDHATFPLNESSRNMHMASNISPNEPSGLYQENQDTSNLDQAFSSVSDSEFGYFTYEEVDDSVPKKRQKLPKDDNHPCE</sequence>
<name>A0A2N9EY22_FAGSY</name>
<dbReference type="Gene3D" id="2.170.150.80">
    <property type="entry name" value="NAC domain"/>
    <property type="match status" value="1"/>
</dbReference>
<dbReference type="PROSITE" id="PS51005">
    <property type="entry name" value="NAC"/>
    <property type="match status" value="1"/>
</dbReference>
<evidence type="ECO:0000256" key="1">
    <source>
        <dbReference type="ARBA" id="ARBA00023015"/>
    </source>
</evidence>
<feature type="compositionally biased region" description="Basic and acidic residues" evidence="5">
    <location>
        <begin position="229"/>
        <end position="240"/>
    </location>
</feature>
<dbReference type="Pfam" id="PF02365">
    <property type="entry name" value="NAM"/>
    <property type="match status" value="1"/>
</dbReference>
<proteinExistence type="predicted"/>
<keyword evidence="1" id="KW-0805">Transcription regulation</keyword>
<evidence type="ECO:0000259" key="6">
    <source>
        <dbReference type="PROSITE" id="PS51005"/>
    </source>
</evidence>
<dbReference type="GO" id="GO:0006355">
    <property type="term" value="P:regulation of DNA-templated transcription"/>
    <property type="evidence" value="ECO:0007669"/>
    <property type="project" value="InterPro"/>
</dbReference>
<feature type="region of interest" description="Disordered" evidence="5">
    <location>
        <begin position="213"/>
        <end position="240"/>
    </location>
</feature>
<feature type="compositionally biased region" description="Basic and acidic residues" evidence="5">
    <location>
        <begin position="1"/>
        <end position="11"/>
    </location>
</feature>